<gene>
    <name evidence="2" type="ORF">NDU88_006229</name>
</gene>
<feature type="compositionally biased region" description="Basic and acidic residues" evidence="1">
    <location>
        <begin position="109"/>
        <end position="120"/>
    </location>
</feature>
<dbReference type="SUPFAM" id="SSF57756">
    <property type="entry name" value="Retrovirus zinc finger-like domains"/>
    <property type="match status" value="1"/>
</dbReference>
<dbReference type="Gene3D" id="4.10.60.10">
    <property type="entry name" value="Zinc finger, CCHC-type"/>
    <property type="match status" value="1"/>
</dbReference>
<dbReference type="InterPro" id="IPR036875">
    <property type="entry name" value="Znf_CCHC_sf"/>
</dbReference>
<proteinExistence type="predicted"/>
<dbReference type="Proteomes" id="UP001066276">
    <property type="component" value="Chromosome 6"/>
</dbReference>
<dbReference type="AlphaFoldDB" id="A0AAV7QH03"/>
<accession>A0AAV7QH03</accession>
<protein>
    <recommendedName>
        <fullName evidence="4">CCHC-type domain-containing protein</fullName>
    </recommendedName>
</protein>
<reference evidence="2" key="1">
    <citation type="journal article" date="2022" name="bioRxiv">
        <title>Sequencing and chromosome-scale assembly of the giantPleurodeles waltlgenome.</title>
        <authorList>
            <person name="Brown T."/>
            <person name="Elewa A."/>
            <person name="Iarovenko S."/>
            <person name="Subramanian E."/>
            <person name="Araus A.J."/>
            <person name="Petzold A."/>
            <person name="Susuki M."/>
            <person name="Suzuki K.-i.T."/>
            <person name="Hayashi T."/>
            <person name="Toyoda A."/>
            <person name="Oliveira C."/>
            <person name="Osipova E."/>
            <person name="Leigh N.D."/>
            <person name="Simon A."/>
            <person name="Yun M.H."/>
        </authorList>
    </citation>
    <scope>NUCLEOTIDE SEQUENCE</scope>
    <source>
        <strain evidence="2">20211129_DDA</strain>
        <tissue evidence="2">Liver</tissue>
    </source>
</reference>
<dbReference type="GO" id="GO:0003676">
    <property type="term" value="F:nucleic acid binding"/>
    <property type="evidence" value="ECO:0007669"/>
    <property type="project" value="InterPro"/>
</dbReference>
<evidence type="ECO:0000313" key="2">
    <source>
        <dbReference type="EMBL" id="KAJ1139866.1"/>
    </source>
</evidence>
<feature type="region of interest" description="Disordered" evidence="1">
    <location>
        <begin position="156"/>
        <end position="180"/>
    </location>
</feature>
<evidence type="ECO:0000256" key="1">
    <source>
        <dbReference type="SAM" id="MobiDB-lite"/>
    </source>
</evidence>
<sequence length="180" mass="20881">MVPSVDDCATWGTVFTAIYTTTHRTLTLANVPEVLIAETSWPDEKQAALFYQGHREELKDILAQIDPQPTDCQDLINLVLRIDNRLEERQDTCKMTEKYSWRVYERRKSRTPKESNHEAMESGTIRRPLTKDEKDLRRKNGQCLYCRHKGHFAKECPIKPKSKQGPIKKIAANAHTEQEN</sequence>
<evidence type="ECO:0000313" key="3">
    <source>
        <dbReference type="Proteomes" id="UP001066276"/>
    </source>
</evidence>
<dbReference type="EMBL" id="JANPWB010000010">
    <property type="protein sequence ID" value="KAJ1139866.1"/>
    <property type="molecule type" value="Genomic_DNA"/>
</dbReference>
<name>A0AAV7QH03_PLEWA</name>
<evidence type="ECO:0008006" key="4">
    <source>
        <dbReference type="Google" id="ProtNLM"/>
    </source>
</evidence>
<comment type="caution">
    <text evidence="2">The sequence shown here is derived from an EMBL/GenBank/DDBJ whole genome shotgun (WGS) entry which is preliminary data.</text>
</comment>
<keyword evidence="3" id="KW-1185">Reference proteome</keyword>
<feature type="region of interest" description="Disordered" evidence="1">
    <location>
        <begin position="109"/>
        <end position="133"/>
    </location>
</feature>
<organism evidence="2 3">
    <name type="scientific">Pleurodeles waltl</name>
    <name type="common">Iberian ribbed newt</name>
    <dbReference type="NCBI Taxonomy" id="8319"/>
    <lineage>
        <taxon>Eukaryota</taxon>
        <taxon>Metazoa</taxon>
        <taxon>Chordata</taxon>
        <taxon>Craniata</taxon>
        <taxon>Vertebrata</taxon>
        <taxon>Euteleostomi</taxon>
        <taxon>Amphibia</taxon>
        <taxon>Batrachia</taxon>
        <taxon>Caudata</taxon>
        <taxon>Salamandroidea</taxon>
        <taxon>Salamandridae</taxon>
        <taxon>Pleurodelinae</taxon>
        <taxon>Pleurodeles</taxon>
    </lineage>
</organism>
<dbReference type="GO" id="GO:0008270">
    <property type="term" value="F:zinc ion binding"/>
    <property type="evidence" value="ECO:0007669"/>
    <property type="project" value="InterPro"/>
</dbReference>